<evidence type="ECO:0000313" key="3">
    <source>
        <dbReference type="Proteomes" id="UP001396334"/>
    </source>
</evidence>
<comment type="caution">
    <text evidence="2">The sequence shown here is derived from an EMBL/GenBank/DDBJ whole genome shotgun (WGS) entry which is preliminary data.</text>
</comment>
<organism evidence="2 3">
    <name type="scientific">Hibiscus sabdariffa</name>
    <name type="common">roselle</name>
    <dbReference type="NCBI Taxonomy" id="183260"/>
    <lineage>
        <taxon>Eukaryota</taxon>
        <taxon>Viridiplantae</taxon>
        <taxon>Streptophyta</taxon>
        <taxon>Embryophyta</taxon>
        <taxon>Tracheophyta</taxon>
        <taxon>Spermatophyta</taxon>
        <taxon>Magnoliopsida</taxon>
        <taxon>eudicotyledons</taxon>
        <taxon>Gunneridae</taxon>
        <taxon>Pentapetalae</taxon>
        <taxon>rosids</taxon>
        <taxon>malvids</taxon>
        <taxon>Malvales</taxon>
        <taxon>Malvaceae</taxon>
        <taxon>Malvoideae</taxon>
        <taxon>Hibiscus</taxon>
    </lineage>
</organism>
<protein>
    <submittedName>
        <fullName evidence="2">Uncharacterized protein</fullName>
    </submittedName>
</protein>
<evidence type="ECO:0000313" key="2">
    <source>
        <dbReference type="EMBL" id="KAK9000602.1"/>
    </source>
</evidence>
<reference evidence="2 3" key="1">
    <citation type="journal article" date="2024" name="G3 (Bethesda)">
        <title>Genome assembly of Hibiscus sabdariffa L. provides insights into metabolisms of medicinal natural products.</title>
        <authorList>
            <person name="Kim T."/>
        </authorList>
    </citation>
    <scope>NUCLEOTIDE SEQUENCE [LARGE SCALE GENOMIC DNA]</scope>
    <source>
        <strain evidence="2">TK-2024</strain>
        <tissue evidence="2">Old leaves</tissue>
    </source>
</reference>
<feature type="region of interest" description="Disordered" evidence="1">
    <location>
        <begin position="1"/>
        <end position="20"/>
    </location>
</feature>
<feature type="compositionally biased region" description="Basic and acidic residues" evidence="1">
    <location>
        <begin position="1"/>
        <end position="12"/>
    </location>
</feature>
<accession>A0ABR2QIT6</accession>
<keyword evidence="3" id="KW-1185">Reference proteome</keyword>
<name>A0ABR2QIT6_9ROSI</name>
<dbReference type="EMBL" id="JBBPBN010000037">
    <property type="protein sequence ID" value="KAK9000602.1"/>
    <property type="molecule type" value="Genomic_DNA"/>
</dbReference>
<gene>
    <name evidence="2" type="ORF">V6N11_081091</name>
</gene>
<evidence type="ECO:0000256" key="1">
    <source>
        <dbReference type="SAM" id="MobiDB-lite"/>
    </source>
</evidence>
<sequence length="90" mass="10219">MSMSKVEDEVRTSPEVAHSPISDNLSKKLIVDVLRLSTNFLDNEGENIEVSILGTCYLIACRIWSPRVKENQTLVDIKVNDDHEATKDRF</sequence>
<dbReference type="Proteomes" id="UP001396334">
    <property type="component" value="Unassembled WGS sequence"/>
</dbReference>
<proteinExistence type="predicted"/>